<accession>A0ABP5S5I3</accession>
<keyword evidence="6" id="KW-1185">Reference proteome</keyword>
<dbReference type="InterPro" id="IPR050204">
    <property type="entry name" value="AraC_XylS_family_regulators"/>
</dbReference>
<proteinExistence type="predicted"/>
<evidence type="ECO:0000259" key="4">
    <source>
        <dbReference type="PROSITE" id="PS01124"/>
    </source>
</evidence>
<evidence type="ECO:0000256" key="2">
    <source>
        <dbReference type="ARBA" id="ARBA00023125"/>
    </source>
</evidence>
<dbReference type="InterPro" id="IPR018060">
    <property type="entry name" value="HTH_AraC"/>
</dbReference>
<evidence type="ECO:0000313" key="5">
    <source>
        <dbReference type="EMBL" id="GAA2323972.1"/>
    </source>
</evidence>
<evidence type="ECO:0000256" key="3">
    <source>
        <dbReference type="ARBA" id="ARBA00023163"/>
    </source>
</evidence>
<comment type="caution">
    <text evidence="5">The sequence shown here is derived from an EMBL/GenBank/DDBJ whole genome shotgun (WGS) entry which is preliminary data.</text>
</comment>
<name>A0ABP5S5I3_9ACTN</name>
<reference evidence="6" key="1">
    <citation type="journal article" date="2019" name="Int. J. Syst. Evol. Microbiol.">
        <title>The Global Catalogue of Microorganisms (GCM) 10K type strain sequencing project: providing services to taxonomists for standard genome sequencing and annotation.</title>
        <authorList>
            <consortium name="The Broad Institute Genomics Platform"/>
            <consortium name="The Broad Institute Genome Sequencing Center for Infectious Disease"/>
            <person name="Wu L."/>
            <person name="Ma J."/>
        </authorList>
    </citation>
    <scope>NUCLEOTIDE SEQUENCE [LARGE SCALE GENOMIC DNA]</scope>
    <source>
        <strain evidence="6">JCM 6238</strain>
    </source>
</reference>
<dbReference type="PANTHER" id="PTHR46796">
    <property type="entry name" value="HTH-TYPE TRANSCRIPTIONAL ACTIVATOR RHAS-RELATED"/>
    <property type="match status" value="1"/>
</dbReference>
<dbReference type="InterPro" id="IPR032783">
    <property type="entry name" value="AraC_lig"/>
</dbReference>
<organism evidence="5 6">
    <name type="scientific">Glycomyces rutgersensis</name>
    <dbReference type="NCBI Taxonomy" id="58115"/>
    <lineage>
        <taxon>Bacteria</taxon>
        <taxon>Bacillati</taxon>
        <taxon>Actinomycetota</taxon>
        <taxon>Actinomycetes</taxon>
        <taxon>Glycomycetales</taxon>
        <taxon>Glycomycetaceae</taxon>
        <taxon>Glycomyces</taxon>
    </lineage>
</organism>
<dbReference type="Gene3D" id="1.10.10.60">
    <property type="entry name" value="Homeodomain-like"/>
    <property type="match status" value="1"/>
</dbReference>
<dbReference type="Proteomes" id="UP001501584">
    <property type="component" value="Unassembled WGS sequence"/>
</dbReference>
<dbReference type="PROSITE" id="PS00041">
    <property type="entry name" value="HTH_ARAC_FAMILY_1"/>
    <property type="match status" value="1"/>
</dbReference>
<sequence length="287" mass="29756">MASACSSVYASQVRDLLSELMDGVRARAVSVEVRDVDGGGAVFDWAAPLALLASASGDVVVGVGDSRTRLAAGDVMLLNGGAGTGASIGRVVLTADAPTQVLAGALTADGGVSSRLLRALPARAVLVGHDCPYPFTPVIADELKRSGQGSGTILDRITDLVFATTVRAWFELHPDQAPVWHRGSGDPVVDRALALIHGAPQRHWNGEALARESGVSRSALARRFRSAVGQGPMGYLVGVRIDLAEELLRGTDLTLNAIAARVGFSDGFALSAAFKRARGRAPSAIRA</sequence>
<dbReference type="SUPFAM" id="SSF46689">
    <property type="entry name" value="Homeodomain-like"/>
    <property type="match status" value="2"/>
</dbReference>
<dbReference type="SMART" id="SM00342">
    <property type="entry name" value="HTH_ARAC"/>
    <property type="match status" value="1"/>
</dbReference>
<dbReference type="EMBL" id="BAAASX010000002">
    <property type="protein sequence ID" value="GAA2323972.1"/>
    <property type="molecule type" value="Genomic_DNA"/>
</dbReference>
<protein>
    <recommendedName>
        <fullName evidence="4">HTH araC/xylS-type domain-containing protein</fullName>
    </recommendedName>
</protein>
<dbReference type="PANTHER" id="PTHR46796:SF13">
    <property type="entry name" value="HTH-TYPE TRANSCRIPTIONAL ACTIVATOR RHAS"/>
    <property type="match status" value="1"/>
</dbReference>
<dbReference type="InterPro" id="IPR018062">
    <property type="entry name" value="HTH_AraC-typ_CS"/>
</dbReference>
<keyword evidence="1" id="KW-0805">Transcription regulation</keyword>
<keyword evidence="2" id="KW-0238">DNA-binding</keyword>
<dbReference type="Pfam" id="PF12833">
    <property type="entry name" value="HTH_18"/>
    <property type="match status" value="1"/>
</dbReference>
<dbReference type="Pfam" id="PF12852">
    <property type="entry name" value="Cupin_6"/>
    <property type="match status" value="1"/>
</dbReference>
<evidence type="ECO:0000313" key="6">
    <source>
        <dbReference type="Proteomes" id="UP001501584"/>
    </source>
</evidence>
<dbReference type="InterPro" id="IPR009057">
    <property type="entry name" value="Homeodomain-like_sf"/>
</dbReference>
<evidence type="ECO:0000256" key="1">
    <source>
        <dbReference type="ARBA" id="ARBA00023015"/>
    </source>
</evidence>
<dbReference type="PROSITE" id="PS01124">
    <property type="entry name" value="HTH_ARAC_FAMILY_2"/>
    <property type="match status" value="1"/>
</dbReference>
<feature type="domain" description="HTH araC/xylS-type" evidence="4">
    <location>
        <begin position="190"/>
        <end position="287"/>
    </location>
</feature>
<gene>
    <name evidence="5" type="ORF">GCM10010403_12640</name>
</gene>
<keyword evidence="3" id="KW-0804">Transcription</keyword>